<dbReference type="PANTHER" id="PTHR47467">
    <property type="entry name" value="OS01G0867200 PROTEIN"/>
    <property type="match status" value="1"/>
</dbReference>
<dbReference type="PANTHER" id="PTHR47467:SF1">
    <property type="entry name" value="WD40 REPEAT-CONTAINING PROTEIN"/>
    <property type="match status" value="1"/>
</dbReference>
<gene>
    <name evidence="3" type="primary">LOC113713484</name>
</gene>
<evidence type="ECO:0000313" key="2">
    <source>
        <dbReference type="Proteomes" id="UP001652660"/>
    </source>
</evidence>
<dbReference type="Proteomes" id="UP001652660">
    <property type="component" value="Chromosome 10c"/>
</dbReference>
<dbReference type="SUPFAM" id="SSF50978">
    <property type="entry name" value="WD40 repeat-like"/>
    <property type="match status" value="1"/>
</dbReference>
<keyword evidence="1" id="KW-0732">Signal</keyword>
<feature type="chain" id="PRO_5046884097" evidence="1">
    <location>
        <begin position="18"/>
        <end position="420"/>
    </location>
</feature>
<dbReference type="AlphaFoldDB" id="A0A6P6UR74"/>
<reference evidence="2" key="1">
    <citation type="journal article" date="2025" name="Foods">
        <title>Unveiling the Microbial Signatures of Arabica Coffee Cherries: Insights into Ripeness Specific Diversity, Functional Traits, and Implications for Quality and Safety.</title>
        <authorList>
            <consortium name="RefSeq"/>
            <person name="Tenea G.N."/>
            <person name="Cifuentes V."/>
            <person name="Reyes P."/>
            <person name="Cevallos-Vallejos M."/>
        </authorList>
    </citation>
    <scope>NUCLEOTIDE SEQUENCE [LARGE SCALE GENOMIC DNA]</scope>
</reference>
<evidence type="ECO:0000256" key="1">
    <source>
        <dbReference type="SAM" id="SignalP"/>
    </source>
</evidence>
<protein>
    <submittedName>
        <fullName evidence="3">Uncharacterized protein isoform X1</fullName>
    </submittedName>
</protein>
<evidence type="ECO:0000313" key="3">
    <source>
        <dbReference type="RefSeq" id="XP_027093013.2"/>
    </source>
</evidence>
<dbReference type="InterPro" id="IPR036322">
    <property type="entry name" value="WD40_repeat_dom_sf"/>
</dbReference>
<keyword evidence="2" id="KW-1185">Reference proteome</keyword>
<dbReference type="OrthoDB" id="1879717at2759"/>
<feature type="signal peptide" evidence="1">
    <location>
        <begin position="1"/>
        <end position="17"/>
    </location>
</feature>
<dbReference type="InterPro" id="IPR015943">
    <property type="entry name" value="WD40/YVTN_repeat-like_dom_sf"/>
</dbReference>
<dbReference type="Gene3D" id="2.130.10.10">
    <property type="entry name" value="YVTN repeat-like/Quinoprotein amine dehydrogenase"/>
    <property type="match status" value="1"/>
</dbReference>
<proteinExistence type="predicted"/>
<sequence>MVQTLTLHFKLLKFSSCSLLLQIQLPLPPPELSNLQAKQKVEKIKEKGKRKERERGERLNMLEVQSLKKALVPKSLIPNPSPGNLQSTRLALHVKEDASPPSCWVYVASGCRIYKVLVRMGGSFVYQGKESLLIPQETLVLDSAVLNCCPHRSEIQSIVLAETESSGSFILGSVDSYGHLIVSKLDGSGDDVNNFSFSVSPRDFGAGESGWAGLCFNPSQWSMAAVARSFCKSIDIYDQDIHLRTLRTRLWYPSSLIFMNNFYGGSEGSVLAVAEGSQLTVWDLRIKENSGCVHRICGSVGDMVYAVCSSPTGTIAAGGADRTVTVYDPRRWCALSRWLNCSKYEITGLAFSSLSSDYIYVQGVDYEVLCGNWYESEKAFSFRGDSNWLGFSKCPSRDIVGGWCDSGNVFVADIGLEKRY</sequence>
<reference evidence="3" key="2">
    <citation type="submission" date="2025-08" db="UniProtKB">
        <authorList>
            <consortium name="RefSeq"/>
        </authorList>
    </citation>
    <scope>IDENTIFICATION</scope>
    <source>
        <tissue evidence="3">Leaves</tissue>
    </source>
</reference>
<dbReference type="GeneID" id="113713484"/>
<organism evidence="2 3">
    <name type="scientific">Coffea arabica</name>
    <name type="common">Arabian coffee</name>
    <dbReference type="NCBI Taxonomy" id="13443"/>
    <lineage>
        <taxon>Eukaryota</taxon>
        <taxon>Viridiplantae</taxon>
        <taxon>Streptophyta</taxon>
        <taxon>Embryophyta</taxon>
        <taxon>Tracheophyta</taxon>
        <taxon>Spermatophyta</taxon>
        <taxon>Magnoliopsida</taxon>
        <taxon>eudicotyledons</taxon>
        <taxon>Gunneridae</taxon>
        <taxon>Pentapetalae</taxon>
        <taxon>asterids</taxon>
        <taxon>lamiids</taxon>
        <taxon>Gentianales</taxon>
        <taxon>Rubiaceae</taxon>
        <taxon>Ixoroideae</taxon>
        <taxon>Gardenieae complex</taxon>
        <taxon>Bertiereae - Coffeeae clade</taxon>
        <taxon>Coffeeae</taxon>
        <taxon>Coffea</taxon>
    </lineage>
</organism>
<name>A0A6P6UR74_COFAR</name>
<dbReference type="RefSeq" id="XP_027093013.2">
    <property type="nucleotide sequence ID" value="XM_027237212.2"/>
</dbReference>
<accession>A0A6P6UR74</accession>